<sequence length="429" mass="47426">MHDKNWKRNLYILMVCQFFVMAAMTMIIPFLPLYLQDLGVTDPQAVSRWSGIIFGVNFLSAFLFSPLWGKLADRHGRKLMLLRSGFGMAIVITLTGFATGPWSLFFLRFLNGMISGFIPAAIALMSMSTPKKQVGYSLGMLQAGAVAGGICGPLFGGIMADFMGFRMIFYVTGGTILIAAFGVLFFVKENFQKKEEKVKTNTLQDFKKVVSTSPILSLFVVFFVVQCALIGINPLLSLFVQELTPSQNIAFYAGLAMSVMGFANMSASPFLGKLSDKKGHHFVLLLALLFAAIVTLPQAFVASYWQLIAFRFLLGLCLGGLLPSINSLIRHLAPVGMESRTFGFSNSFMYLGTMLGPTVGGWLASVAGIRSLFIASSILLFLNVLIVKYRVVPVMVQRKRDEKREDLQKEKKQDNRQNNAKEKHHLGQA</sequence>
<feature type="transmembrane region" description="Helical" evidence="8">
    <location>
        <begin position="80"/>
        <end position="99"/>
    </location>
</feature>
<dbReference type="InterPro" id="IPR001958">
    <property type="entry name" value="Tet-R_TetA/multi-R_MdtG-like"/>
</dbReference>
<evidence type="ECO:0000256" key="4">
    <source>
        <dbReference type="ARBA" id="ARBA00022692"/>
    </source>
</evidence>
<dbReference type="PANTHER" id="PTHR43414">
    <property type="entry name" value="MULTIDRUG RESISTANCE PROTEIN MDTG"/>
    <property type="match status" value="1"/>
</dbReference>
<dbReference type="Pfam" id="PF07690">
    <property type="entry name" value="MFS_1"/>
    <property type="match status" value="1"/>
</dbReference>
<keyword evidence="6 8" id="KW-0472">Membrane</keyword>
<dbReference type="PANTHER" id="PTHR43414:SF6">
    <property type="entry name" value="MULTIDRUG RESISTANCE PROTEIN MDTG"/>
    <property type="match status" value="1"/>
</dbReference>
<evidence type="ECO:0000313" key="10">
    <source>
        <dbReference type="EMBL" id="MBU9722948.1"/>
    </source>
</evidence>
<dbReference type="EMBL" id="JAHQCR010000064">
    <property type="protein sequence ID" value="MBU9722948.1"/>
    <property type="molecule type" value="Genomic_DNA"/>
</dbReference>
<dbReference type="Proteomes" id="UP000790580">
    <property type="component" value="Unassembled WGS sequence"/>
</dbReference>
<evidence type="ECO:0000259" key="9">
    <source>
        <dbReference type="PROSITE" id="PS50850"/>
    </source>
</evidence>
<organism evidence="10 11">
    <name type="scientific">Evansella alkalicola</name>
    <dbReference type="NCBI Taxonomy" id="745819"/>
    <lineage>
        <taxon>Bacteria</taxon>
        <taxon>Bacillati</taxon>
        <taxon>Bacillota</taxon>
        <taxon>Bacilli</taxon>
        <taxon>Bacillales</taxon>
        <taxon>Bacillaceae</taxon>
        <taxon>Evansella</taxon>
    </lineage>
</organism>
<evidence type="ECO:0000256" key="7">
    <source>
        <dbReference type="SAM" id="MobiDB-lite"/>
    </source>
</evidence>
<feature type="transmembrane region" description="Helical" evidence="8">
    <location>
        <begin position="341"/>
        <end position="363"/>
    </location>
</feature>
<feature type="region of interest" description="Disordered" evidence="7">
    <location>
        <begin position="401"/>
        <end position="429"/>
    </location>
</feature>
<evidence type="ECO:0000256" key="1">
    <source>
        <dbReference type="ARBA" id="ARBA00004651"/>
    </source>
</evidence>
<dbReference type="Gene3D" id="1.20.1250.20">
    <property type="entry name" value="MFS general substrate transporter like domains"/>
    <property type="match status" value="2"/>
</dbReference>
<evidence type="ECO:0000256" key="6">
    <source>
        <dbReference type="ARBA" id="ARBA00023136"/>
    </source>
</evidence>
<keyword evidence="3" id="KW-1003">Cell membrane</keyword>
<feature type="domain" description="Major facilitator superfamily (MFS) profile" evidence="9">
    <location>
        <begin position="9"/>
        <end position="395"/>
    </location>
</feature>
<protein>
    <submittedName>
        <fullName evidence="10">MFS transporter</fullName>
    </submittedName>
</protein>
<dbReference type="PROSITE" id="PS50850">
    <property type="entry name" value="MFS"/>
    <property type="match status" value="1"/>
</dbReference>
<feature type="compositionally biased region" description="Basic and acidic residues" evidence="7">
    <location>
        <begin position="401"/>
        <end position="421"/>
    </location>
</feature>
<dbReference type="InterPro" id="IPR036259">
    <property type="entry name" value="MFS_trans_sf"/>
</dbReference>
<evidence type="ECO:0000256" key="3">
    <source>
        <dbReference type="ARBA" id="ARBA00022475"/>
    </source>
</evidence>
<feature type="transmembrane region" description="Helical" evidence="8">
    <location>
        <begin position="47"/>
        <end position="68"/>
    </location>
</feature>
<accession>A0ABS6JWH7</accession>
<gene>
    <name evidence="10" type="ORF">KS407_16135</name>
</gene>
<feature type="transmembrane region" description="Helical" evidence="8">
    <location>
        <begin position="167"/>
        <end position="187"/>
    </location>
</feature>
<dbReference type="RefSeq" id="WP_088073678.1">
    <property type="nucleotide sequence ID" value="NZ_JAHQCR010000064.1"/>
</dbReference>
<dbReference type="PRINTS" id="PR01035">
    <property type="entry name" value="TCRTETA"/>
</dbReference>
<keyword evidence="4 8" id="KW-0812">Transmembrane</keyword>
<feature type="transmembrane region" description="Helical" evidence="8">
    <location>
        <begin position="136"/>
        <end position="155"/>
    </location>
</feature>
<feature type="transmembrane region" description="Helical" evidence="8">
    <location>
        <begin position="249"/>
        <end position="271"/>
    </location>
</feature>
<feature type="transmembrane region" description="Helical" evidence="8">
    <location>
        <begin position="369"/>
        <end position="391"/>
    </location>
</feature>
<feature type="transmembrane region" description="Helical" evidence="8">
    <location>
        <begin position="283"/>
        <end position="302"/>
    </location>
</feature>
<dbReference type="InterPro" id="IPR011701">
    <property type="entry name" value="MFS"/>
</dbReference>
<feature type="transmembrane region" description="Helical" evidence="8">
    <location>
        <begin position="12"/>
        <end position="35"/>
    </location>
</feature>
<keyword evidence="5 8" id="KW-1133">Transmembrane helix</keyword>
<evidence type="ECO:0000256" key="8">
    <source>
        <dbReference type="SAM" id="Phobius"/>
    </source>
</evidence>
<feature type="transmembrane region" description="Helical" evidence="8">
    <location>
        <begin position="308"/>
        <end position="329"/>
    </location>
</feature>
<keyword evidence="2" id="KW-0813">Transport</keyword>
<name>A0ABS6JWH7_9BACI</name>
<dbReference type="SUPFAM" id="SSF103473">
    <property type="entry name" value="MFS general substrate transporter"/>
    <property type="match status" value="1"/>
</dbReference>
<proteinExistence type="predicted"/>
<feature type="transmembrane region" description="Helical" evidence="8">
    <location>
        <begin position="105"/>
        <end position="124"/>
    </location>
</feature>
<feature type="transmembrane region" description="Helical" evidence="8">
    <location>
        <begin position="215"/>
        <end position="237"/>
    </location>
</feature>
<comment type="subcellular location">
    <subcellularLocation>
        <location evidence="1">Cell membrane</location>
        <topology evidence="1">Multi-pass membrane protein</topology>
    </subcellularLocation>
</comment>
<reference evidence="10 11" key="1">
    <citation type="submission" date="2021-06" db="EMBL/GenBank/DDBJ databases">
        <title>Bacillus sp. RD4P76, an endophyte from a halophyte.</title>
        <authorList>
            <person name="Sun J.-Q."/>
        </authorList>
    </citation>
    <scope>NUCLEOTIDE SEQUENCE [LARGE SCALE GENOMIC DNA]</scope>
    <source>
        <strain evidence="10 11">JCM 17098</strain>
    </source>
</reference>
<evidence type="ECO:0000256" key="2">
    <source>
        <dbReference type="ARBA" id="ARBA00022448"/>
    </source>
</evidence>
<evidence type="ECO:0000313" key="11">
    <source>
        <dbReference type="Proteomes" id="UP000790580"/>
    </source>
</evidence>
<keyword evidence="11" id="KW-1185">Reference proteome</keyword>
<dbReference type="InterPro" id="IPR020846">
    <property type="entry name" value="MFS_dom"/>
</dbReference>
<comment type="caution">
    <text evidence="10">The sequence shown here is derived from an EMBL/GenBank/DDBJ whole genome shotgun (WGS) entry which is preliminary data.</text>
</comment>
<evidence type="ECO:0000256" key="5">
    <source>
        <dbReference type="ARBA" id="ARBA00022989"/>
    </source>
</evidence>